<evidence type="ECO:0000256" key="1">
    <source>
        <dbReference type="SAM" id="Coils"/>
    </source>
</evidence>
<evidence type="ECO:0000313" key="3">
    <source>
        <dbReference type="EMBL" id="KAK2953514.1"/>
    </source>
</evidence>
<protein>
    <submittedName>
        <fullName evidence="3">Uncharacterized protein</fullName>
    </submittedName>
</protein>
<keyword evidence="4" id="KW-1185">Reference proteome</keyword>
<name>A0ABQ9XRF3_9EUKA</name>
<dbReference type="Proteomes" id="UP001281761">
    <property type="component" value="Unassembled WGS sequence"/>
</dbReference>
<feature type="region of interest" description="Disordered" evidence="2">
    <location>
        <begin position="45"/>
        <end position="88"/>
    </location>
</feature>
<feature type="region of interest" description="Disordered" evidence="2">
    <location>
        <begin position="738"/>
        <end position="791"/>
    </location>
</feature>
<keyword evidence="1" id="KW-0175">Coiled coil</keyword>
<comment type="caution">
    <text evidence="3">The sequence shown here is derived from an EMBL/GenBank/DDBJ whole genome shotgun (WGS) entry which is preliminary data.</text>
</comment>
<feature type="coiled-coil region" evidence="1">
    <location>
        <begin position="3"/>
        <end position="30"/>
    </location>
</feature>
<feature type="compositionally biased region" description="Polar residues" evidence="2">
    <location>
        <begin position="437"/>
        <end position="446"/>
    </location>
</feature>
<feature type="region of interest" description="Disordered" evidence="2">
    <location>
        <begin position="396"/>
        <end position="459"/>
    </location>
</feature>
<proteinExistence type="predicted"/>
<feature type="compositionally biased region" description="Polar residues" evidence="2">
    <location>
        <begin position="778"/>
        <end position="789"/>
    </location>
</feature>
<feature type="compositionally biased region" description="Basic and acidic residues" evidence="2">
    <location>
        <begin position="531"/>
        <end position="541"/>
    </location>
</feature>
<dbReference type="EMBL" id="JARBJD010000090">
    <property type="protein sequence ID" value="KAK2953514.1"/>
    <property type="molecule type" value="Genomic_DNA"/>
</dbReference>
<feature type="compositionally biased region" description="Basic and acidic residues" evidence="2">
    <location>
        <begin position="753"/>
        <end position="767"/>
    </location>
</feature>
<feature type="region of interest" description="Disordered" evidence="2">
    <location>
        <begin position="624"/>
        <end position="660"/>
    </location>
</feature>
<reference evidence="3 4" key="1">
    <citation type="journal article" date="2022" name="bioRxiv">
        <title>Genomics of Preaxostyla Flagellates Illuminates Evolutionary Transitions and the Path Towards Mitochondrial Loss.</title>
        <authorList>
            <person name="Novak L.V.F."/>
            <person name="Treitli S.C."/>
            <person name="Pyrih J."/>
            <person name="Halakuc P."/>
            <person name="Pipaliya S.V."/>
            <person name="Vacek V."/>
            <person name="Brzon O."/>
            <person name="Soukal P."/>
            <person name="Eme L."/>
            <person name="Dacks J.B."/>
            <person name="Karnkowska A."/>
            <person name="Elias M."/>
            <person name="Hampl V."/>
        </authorList>
    </citation>
    <scope>NUCLEOTIDE SEQUENCE [LARGE SCALE GENOMIC DNA]</scope>
    <source>
        <strain evidence="3">NAU3</strain>
        <tissue evidence="3">Gut</tissue>
    </source>
</reference>
<feature type="compositionally biased region" description="Polar residues" evidence="2">
    <location>
        <begin position="45"/>
        <end position="60"/>
    </location>
</feature>
<feature type="compositionally biased region" description="Polar residues" evidence="2">
    <location>
        <begin position="416"/>
        <end position="425"/>
    </location>
</feature>
<accession>A0ABQ9XRF3</accession>
<sequence length="843" mass="94103">MHNRALEQKANNLNKLLQSSLRQLEEYKAENHAFKTGRMSTTDLLNQTRVSQTQESTLSTYFDDAGERRTGNNQQIDPESPSSPTETENELLHLKKIISQKADAEVKMKQVIKSLISQLKSKNNQEPSKQIMESRDKAGLDKIQEWEDSMESVPSDVKQAAIDHFIEGFTGDEQRSSLRSSPKQIQVHEIAEPEPTLSSPSRAHLQLDLSNPVTAEKEHSPPYQSMTRILEKRPQLIGTDPLPNLPTPPSSPQFNPQILTDSIPGTPNSRSVIPPLSSERAIEITLRERAPSISSSTKSVTPFTKIKTKSKTKQTTSKDCETAQVTTNIKRAPPRQYVDTSIQIPNDWKKQGVRGSRGIPDTSTRLPTKTEYLTRDFPSYPQSAYTSQIYPYDHFSTNHSDIVAPSPHHDRPRPQPNSTQMQAHLSPQYVPHPPSSPTVSLKITTRSSPPPSPPSTQSALIARRNLARSAQLESKYHNRFQTRRVDEMLRYFQPDDLDADQAFSSETSAFLGSKQPLPPQVPRTSHSTSSRADRASHRSAFERYLSQAQHLPRQRALRSSSADQPRRRGPSFAAERLKYTDRTSPPQTRFVPDRQFSPHELDPLYSSFSASRVFSPRAMKGWREKEKIRKGRTVRRRESTTLSETSPRRASVKSDHSSTLHSLLPVVSSPRDVPLSALPPSAFPCPVSPRSSSSPAPHATAPPFNSSQLYFTPPFSPSTTLKPSSTLLSSSFLPSNPFSPQYPSRALQTPDCAKAEERRRDDTERPSSHGRQRGGSGELTTGQPPSRSSLGARFLTHSLPSARHHSSRVLAVPVSCPFSPHTHHQPGHIRRPLHIRLAVLAAS</sequence>
<feature type="region of interest" description="Disordered" evidence="2">
    <location>
        <begin position="509"/>
        <end position="596"/>
    </location>
</feature>
<organism evidence="3 4">
    <name type="scientific">Blattamonas nauphoetae</name>
    <dbReference type="NCBI Taxonomy" id="2049346"/>
    <lineage>
        <taxon>Eukaryota</taxon>
        <taxon>Metamonada</taxon>
        <taxon>Preaxostyla</taxon>
        <taxon>Oxymonadida</taxon>
        <taxon>Blattamonas</taxon>
    </lineage>
</organism>
<gene>
    <name evidence="3" type="ORF">BLNAU_11514</name>
</gene>
<evidence type="ECO:0000256" key="2">
    <source>
        <dbReference type="SAM" id="MobiDB-lite"/>
    </source>
</evidence>
<evidence type="ECO:0000313" key="4">
    <source>
        <dbReference type="Proteomes" id="UP001281761"/>
    </source>
</evidence>